<dbReference type="Gene3D" id="2.60.40.10">
    <property type="entry name" value="Immunoglobulins"/>
    <property type="match status" value="4"/>
</dbReference>
<dbReference type="Gene3D" id="2.120.10.30">
    <property type="entry name" value="TolB, C-terminal domain"/>
    <property type="match status" value="1"/>
</dbReference>
<dbReference type="InterPro" id="IPR056737">
    <property type="entry name" value="Beta-prop_ATRN-MKLN-like"/>
</dbReference>
<keyword evidence="3" id="KW-0677">Repeat</keyword>
<dbReference type="InterPro" id="IPR008979">
    <property type="entry name" value="Galactose-bd-like_sf"/>
</dbReference>
<dbReference type="InterPro" id="IPR026444">
    <property type="entry name" value="Secre_tail"/>
</dbReference>
<dbReference type="Proteomes" id="UP000317332">
    <property type="component" value="Unassembled WGS sequence"/>
</dbReference>
<evidence type="ECO:0000313" key="6">
    <source>
        <dbReference type="EMBL" id="TPV31861.1"/>
    </source>
</evidence>
<evidence type="ECO:0000256" key="1">
    <source>
        <dbReference type="ARBA" id="ARBA00022441"/>
    </source>
</evidence>
<dbReference type="RefSeq" id="WP_140991100.1">
    <property type="nucleotide sequence ID" value="NZ_VHIQ01000007.1"/>
</dbReference>
<dbReference type="SUPFAM" id="SSF49785">
    <property type="entry name" value="Galactose-binding domain-like"/>
    <property type="match status" value="2"/>
</dbReference>
<keyword evidence="7" id="KW-1185">Reference proteome</keyword>
<dbReference type="SUPFAM" id="SSF117281">
    <property type="entry name" value="Kelch motif"/>
    <property type="match status" value="1"/>
</dbReference>
<feature type="domain" description="Malectin" evidence="4">
    <location>
        <begin position="1002"/>
        <end position="1164"/>
    </location>
</feature>
<feature type="domain" description="Malectin" evidence="4">
    <location>
        <begin position="1646"/>
        <end position="1813"/>
    </location>
</feature>
<evidence type="ECO:0000259" key="4">
    <source>
        <dbReference type="Pfam" id="PF11721"/>
    </source>
</evidence>
<dbReference type="InterPro" id="IPR011042">
    <property type="entry name" value="6-blade_b-propeller_TolB-like"/>
</dbReference>
<proteinExistence type="predicted"/>
<evidence type="ECO:0000256" key="3">
    <source>
        <dbReference type="ARBA" id="ARBA00022737"/>
    </source>
</evidence>
<dbReference type="Pfam" id="PF05345">
    <property type="entry name" value="He_PIG"/>
    <property type="match status" value="2"/>
</dbReference>
<dbReference type="Gene3D" id="2.60.120.430">
    <property type="entry name" value="Galactose-binding lectin"/>
    <property type="match status" value="3"/>
</dbReference>
<dbReference type="GO" id="GO:0016020">
    <property type="term" value="C:membrane"/>
    <property type="evidence" value="ECO:0007669"/>
    <property type="project" value="InterPro"/>
</dbReference>
<accession>A0A506PD10</accession>
<feature type="domain" description="Attractin/MKLN-like beta-propeller" evidence="5">
    <location>
        <begin position="1914"/>
        <end position="2155"/>
    </location>
</feature>
<dbReference type="PANTHER" id="PTHR24412:SF489">
    <property type="entry name" value="RING FINGER DOMAIN AND KELCH REPEAT-CONTAINING PROTEIN DDB_G0271372"/>
    <property type="match status" value="1"/>
</dbReference>
<keyword evidence="1" id="KW-0880">Kelch repeat</keyword>
<name>A0A506PD10_9FLAO</name>
<sequence length="2862" mass="305626">MNTIKTNSPLNLLILTLFLFLALTQFSKAQINFAQSNLNFNGNGNVSAVTGMTFGPDSRLYVVEYTGAVKILTIERNGPTDYVVTNNEVLDGILTIKDHDDDGVTRSDPAARETIGIAVGGTATNPVFYVSSSDIRIGAGSGGGSQDVGLDTNSGIITRFSWNGASWDVVDIVRGLPRSEENHATNGLELATINGTNYLIAASGGHTNGGAPSINFVFTCEYALSGAVLAINLDMLEAMPILNDDGRDYIYDLPTLDDPTRPNVNGITDPDDPGYDGIDIGDPFGGNDGLNMAIIDPDGPVQILSPGYRNAYDLVVTESGALYVTDNGANQGWGGLPENQGTANATNNYIPGEPGSTASNPAASGEFVDNVDHLQLVTTNLNTYTFNSLYGGHPNPVRANPQGAGLYTDNTSALGTFGSPIWRTQIYDPDGSRPNSTTNPNQGLPANWPPVQIANPVEGDWRGPTIFNPDGPQDNPVVTWGTNTNSIAEYTASNFNGALKGNLLAGHSGGNIRRVILSQDGTTGTLDENFFSGLGGNVLGLTSNGDNDIFPGTVWGGTFNGNIVVLEPQDAINCIAPDDPEFEPLADYDGDGYTNQDEIDNGTDYCNGGSQPSDFDKILGPPFISDLNDPDDDGDGIPDAEDPFQLGNPLKPANEQAFTIPIANDLFNDQQGLGGIFGLGMTGLMNNGDTGPNWLNWIDRRDDPNDPNPNDVLGGAPGIMTSHMTSGTANGSINNQEKGYQYGVKVDANTSPFSVIGGMNGFDGSNLRLYGNTAAIGGELGFFIGDGTQSNFIKFMVTVDGFTVQQEIDDIPQTPTNVVIPVEDRTTDKIRFYFVVNPANGEVSFSYRIDSNPKVDITTLTAQGKILEVLQDIDKDLAVGFIGTSGVDGVELEGSWDFLNVLDSQPFVNLPIPNIDRLVGSPTEEINLNNYFTDDGDIEELTFTVTANTDSSIGAIIVDNTLSLTFPALPALSNITIRATDADENFVEQSFTVIVTEEPTVLYRVNTGGPEITAIDDAGVNWSADTVANNNEYLQEPGSNTTFSTTINSTTNVNTDKVPVAIFTTERFDSNPGPPNLTYAFPVAENGNYEVRLYLMNGFDGTSQPGQRIFNVTIEGNPYPQLSGVDLSDRFGHKVGSVISTVVPVNDGEINISFLHDTENPLINGIEILEATSLDTPIYVGVIPDQISFPGEALDGSLGVVAIGGDGNLQFSAAGLPPGVVIEPTNGQIGGTLGPDSADNSPYLVTITIDDSDAISTDAVTIQFLWTVEIIPLEIVAIEDFISEVEDNINIPIITFGGFPLETITYSIEGQPNGITIDSETGIITGIIPEGAEIGGPNNDGIYNVTITATGTESGPIISNFIWTVKQKSLVVFRVNAGGAAFTATDGELDWVANNTIGAVNGEGYNVNTGNIAVGNLIYANRDSSIPDYIDEATYTAIFAQERWDQPAAPEMQFDIPLPNGDYIVNLYMGNSFSGTSAIGSRVFNISVEGILAADNLDLVERFGNQVGGMISVPVTLNDEVLNILFEHVVENPLINAIEILNVAAPNAPILVNNINDQTNFVGDEINPGFGVEAFGGTGDLQYTAVGLPPGISLNPNTGEFSGTIELNAEQNSPYNVIVTVDDSDAITTDAISVEFIWTIKEAPLVVFRVNAGGAAFTATDGELDWVANNTIGAVNGEGYNVNTGNIAVGNLIYANRDSSIPAYIDEATYTAIFAQERWDPPALPEMQFDIPLPNGDYIVNLYLGNSFSGTSTIGSRVFNISVEGILAADNLDLVERFGNQVGGMISVPVSLTDEVLNVLFERVVENPLINAIEILNAASFIPPIIVNNIENQFSFPGETLESGFGVIASGGDGNLQYSAIDLPPGISINTTNGQITGTIGLNADANSPYNVSITVDDSDPSSNNAVTISFIWVVTNNFWFDKNENENYTGRHECSFVQAGDKFYLFGGRENAQSIDIYDYTTNTWNTLANSAPFEFNHFQAIEYEGLIWVIGAYKTNSFPSETPADFIWTFNPATLEWVQGPEIPASRKRGSAGLVVHNDKFYVLAGNTNGHSGGYVSWFDEYDPHTGIWTELTDAPRARDHFHSAVINGKLYAASGRLSGGPEGVFSPVISEIDVYDFATESWSTLPNALDIPTPRAGAVVANFEDKLIVAGGESLASTDAFNITEIYDPVSQSWSLGAPLINRRHGTQGIVSGGGLFVAGGSPLRGPSNQKNMEFYGQDNPIGTASAVSILSSETTINFEIGETKTISISNSDGNVGAILKDITITGDDAAEFSLDSGNIPFKLIGANASHDLIVSYLGTDLDEKNAILTINYNNSDSLIITLSATGYNLIYDGTSWSPNAPSETTVSDNAIILSGEYTVDSDIALNILNIRQNTSVKVEAGNSITTQGDIKGNGTLELLSTSTSYSSLIPNGTVDGNILYKRHVNRTANPGESDANDLISAPLTGQSFVEFLSNNDNIVSNSTNTLYLFGPFNKETGAYVVYSEAETATLDPAIGYRAASTNTSTFTFTGTVNTGPISVPISNSGPAFQIWNLIGNPYPSYIKVGDFLTENNSEFANNSAAIYGYDGNASDGWTVWNLAYAAQNPDALITPGQGFFVSSKPEGGTVNFLPSMREKGTSDDFILGRSTSTTSSYLRLNLSQSDKSYHTDFYFNANSSRGLDKGYDAQIWGGTAPNFSIFSYLAEGNTGLPLAIQSVDETDYSDLTIPLGVKASIGQQLKISIAENTLPSNIGVYLEDALTQTSVLINNNDYVLTPSSTLNAFGRFYLAFRDNALSLNNSEFNKLKVFSNFESQSIIIYGLITEPTVAKLYDAQGRLVISRPLSLDIMQQSFYTNQLEKGVYIISLESNSAKMTQKVIIK</sequence>
<organism evidence="6 7">
    <name type="scientific">Paucihalobacter ruber</name>
    <dbReference type="NCBI Taxonomy" id="2567861"/>
    <lineage>
        <taxon>Bacteria</taxon>
        <taxon>Pseudomonadati</taxon>
        <taxon>Bacteroidota</taxon>
        <taxon>Flavobacteriia</taxon>
        <taxon>Flavobacteriales</taxon>
        <taxon>Flavobacteriaceae</taxon>
        <taxon>Paucihalobacter</taxon>
    </lineage>
</organism>
<keyword evidence="2" id="KW-0732">Signal</keyword>
<gene>
    <name evidence="6" type="ORF">FJ651_13650</name>
</gene>
<dbReference type="Pfam" id="PF24981">
    <property type="entry name" value="Beta-prop_ATRN-LZTR1"/>
    <property type="match status" value="1"/>
</dbReference>
<dbReference type="PANTHER" id="PTHR24412">
    <property type="entry name" value="KELCH PROTEIN"/>
    <property type="match status" value="1"/>
</dbReference>
<evidence type="ECO:0000256" key="2">
    <source>
        <dbReference type="ARBA" id="ARBA00022729"/>
    </source>
</evidence>
<feature type="domain" description="Malectin" evidence="4">
    <location>
        <begin position="1371"/>
        <end position="1538"/>
    </location>
</feature>
<protein>
    <submittedName>
        <fullName evidence="6">T9SS type A sorting domain-containing protein</fullName>
    </submittedName>
</protein>
<dbReference type="OrthoDB" id="996574at2"/>
<dbReference type="Gene3D" id="2.120.10.80">
    <property type="entry name" value="Kelch-type beta propeller"/>
    <property type="match status" value="2"/>
</dbReference>
<reference evidence="6 7" key="1">
    <citation type="submission" date="2019-06" db="EMBL/GenBank/DDBJ databases">
        <title>Flavobacteriaceae Paucihalobacterium erythroidium CWB-1, complete genome.</title>
        <authorList>
            <person name="Wu S."/>
        </authorList>
    </citation>
    <scope>NUCLEOTIDE SEQUENCE [LARGE SCALE GENOMIC DNA]</scope>
    <source>
        <strain evidence="6 7">CWB-1</strain>
    </source>
</reference>
<dbReference type="GO" id="GO:0005509">
    <property type="term" value="F:calcium ion binding"/>
    <property type="evidence" value="ECO:0007669"/>
    <property type="project" value="InterPro"/>
</dbReference>
<comment type="caution">
    <text evidence="6">The sequence shown here is derived from an EMBL/GenBank/DDBJ whole genome shotgun (WGS) entry which is preliminary data.</text>
</comment>
<dbReference type="InterPro" id="IPR021720">
    <property type="entry name" value="Malectin_dom"/>
</dbReference>
<evidence type="ECO:0000313" key="7">
    <source>
        <dbReference type="Proteomes" id="UP000317332"/>
    </source>
</evidence>
<dbReference type="EMBL" id="VHIQ01000007">
    <property type="protein sequence ID" value="TPV31861.1"/>
    <property type="molecule type" value="Genomic_DNA"/>
</dbReference>
<dbReference type="Pfam" id="PF11721">
    <property type="entry name" value="Malectin"/>
    <property type="match status" value="3"/>
</dbReference>
<dbReference type="InterPro" id="IPR013783">
    <property type="entry name" value="Ig-like_fold"/>
</dbReference>
<dbReference type="InterPro" id="IPR015915">
    <property type="entry name" value="Kelch-typ_b-propeller"/>
</dbReference>
<dbReference type="SUPFAM" id="SSF49313">
    <property type="entry name" value="Cadherin-like"/>
    <property type="match status" value="2"/>
</dbReference>
<dbReference type="SMART" id="SM00612">
    <property type="entry name" value="Kelch"/>
    <property type="match status" value="4"/>
</dbReference>
<dbReference type="InterPro" id="IPR015919">
    <property type="entry name" value="Cadherin-like_sf"/>
</dbReference>
<evidence type="ECO:0000259" key="5">
    <source>
        <dbReference type="Pfam" id="PF24981"/>
    </source>
</evidence>
<dbReference type="InterPro" id="IPR006652">
    <property type="entry name" value="Kelch_1"/>
</dbReference>
<dbReference type="NCBIfam" id="TIGR04183">
    <property type="entry name" value="Por_Secre_tail"/>
    <property type="match status" value="1"/>
</dbReference>